<feature type="coiled-coil region" evidence="2">
    <location>
        <begin position="409"/>
        <end position="436"/>
    </location>
</feature>
<reference evidence="4 5" key="1">
    <citation type="submission" date="2024-06" db="EMBL/GenBank/DDBJ databases">
        <authorList>
            <person name="Pan Q."/>
            <person name="Wen M."/>
            <person name="Jouanno E."/>
            <person name="Zahm M."/>
            <person name="Klopp C."/>
            <person name="Cabau C."/>
            <person name="Louis A."/>
            <person name="Berthelot C."/>
            <person name="Parey E."/>
            <person name="Roest Crollius H."/>
            <person name="Montfort J."/>
            <person name="Robinson-Rechavi M."/>
            <person name="Bouchez O."/>
            <person name="Lampietro C."/>
            <person name="Lopez Roques C."/>
            <person name="Donnadieu C."/>
            <person name="Postlethwait J."/>
            <person name="Bobe J."/>
            <person name="Verreycken H."/>
            <person name="Guiguen Y."/>
        </authorList>
    </citation>
    <scope>NUCLEOTIDE SEQUENCE [LARGE SCALE GENOMIC DNA]</scope>
    <source>
        <strain evidence="4">Up_M1</strain>
        <tissue evidence="4">Testis</tissue>
    </source>
</reference>
<comment type="caution">
    <text evidence="4">The sequence shown here is derived from an EMBL/GenBank/DDBJ whole genome shotgun (WGS) entry which is preliminary data.</text>
</comment>
<evidence type="ECO:0000256" key="2">
    <source>
        <dbReference type="SAM" id="Coils"/>
    </source>
</evidence>
<dbReference type="InterPro" id="IPR039902">
    <property type="entry name" value="CCDC148/CCDC112"/>
</dbReference>
<evidence type="ECO:0000313" key="4">
    <source>
        <dbReference type="EMBL" id="KAL0963777.1"/>
    </source>
</evidence>
<evidence type="ECO:0000313" key="5">
    <source>
        <dbReference type="Proteomes" id="UP001557470"/>
    </source>
</evidence>
<name>A0ABD0WHQ8_UMBPY</name>
<proteinExistence type="predicted"/>
<protein>
    <recommendedName>
        <fullName evidence="6">Coiled-coil domain-containing protein 148</fullName>
    </recommendedName>
</protein>
<keyword evidence="1 2" id="KW-0175">Coiled coil</keyword>
<gene>
    <name evidence="4" type="ORF">UPYG_G00313420</name>
</gene>
<dbReference type="PANTHER" id="PTHR21549:SF1">
    <property type="entry name" value="COILED-COIL DOMAIN-CONTAINING PROTEIN 148"/>
    <property type="match status" value="1"/>
</dbReference>
<dbReference type="PANTHER" id="PTHR21549">
    <property type="entry name" value="MUTATED IN BLADDER CANCER 1"/>
    <property type="match status" value="1"/>
</dbReference>
<feature type="compositionally biased region" description="Polar residues" evidence="3">
    <location>
        <begin position="665"/>
        <end position="675"/>
    </location>
</feature>
<evidence type="ECO:0000256" key="3">
    <source>
        <dbReference type="SAM" id="MobiDB-lite"/>
    </source>
</evidence>
<dbReference type="Proteomes" id="UP001557470">
    <property type="component" value="Unassembled WGS sequence"/>
</dbReference>
<evidence type="ECO:0008006" key="6">
    <source>
        <dbReference type="Google" id="ProtNLM"/>
    </source>
</evidence>
<dbReference type="EMBL" id="JAGEUA010000010">
    <property type="protein sequence ID" value="KAL0963777.1"/>
    <property type="molecule type" value="Genomic_DNA"/>
</dbReference>
<keyword evidence="5" id="KW-1185">Reference proteome</keyword>
<evidence type="ECO:0000256" key="1">
    <source>
        <dbReference type="ARBA" id="ARBA00023054"/>
    </source>
</evidence>
<organism evidence="4 5">
    <name type="scientific">Umbra pygmaea</name>
    <name type="common">Eastern mudminnow</name>
    <dbReference type="NCBI Taxonomy" id="75934"/>
    <lineage>
        <taxon>Eukaryota</taxon>
        <taxon>Metazoa</taxon>
        <taxon>Chordata</taxon>
        <taxon>Craniata</taxon>
        <taxon>Vertebrata</taxon>
        <taxon>Euteleostomi</taxon>
        <taxon>Actinopterygii</taxon>
        <taxon>Neopterygii</taxon>
        <taxon>Teleostei</taxon>
        <taxon>Protacanthopterygii</taxon>
        <taxon>Esociformes</taxon>
        <taxon>Umbridae</taxon>
        <taxon>Umbra</taxon>
    </lineage>
</organism>
<dbReference type="AlphaFoldDB" id="A0ABD0WHQ8"/>
<accession>A0ABD0WHQ8</accession>
<sequence>MSGVDLHSFITNCQTEDLEKLTLRMKDGLGSSLYKPAEYEKLQAIIAAKRLESTHIAQKMFNSDNVSHAFLDYEPFKVKRTLRVAKETKECSLLRQHNQVWSREYSRLADAEEKAESALQGFLRPNVLGSRTDTGILSELLDQDLRLGTERVAFTRATVEPIWQLRDDLRYRLTEVQHLRQQPRQQTPQPADWEKILQQVNFVKDQQAVINDTLQTEYEAIEEDTQSLGVEESSTKTAVSLVEQVKFPEQILYSDCAYPELKAALIQEFQSLSEKYQFRLQNVLDRLQGLDRFCGWPAGDHLRFQMTVSQYHHDDVQHQRALCMDMLQRLFPHRTREELISVEGLSTLLPVLPRYHHDNHHSAPRPPSSSCLFQLGATLWTDHERCLDWQHFTQAQLRVLSQSWQRDWADLLFKALVTLEEAKQAHEEELALHTERQHQQDICSRLRDKLQRWRFHQEEVARLEADMATRQRDEEEDRVRRERERDSATRSLQKEKVKQYYSEKQKKREELERRDQMRLTELRRLMAEQAKRDKERVQFREEVLLRRREEREATTHRHLKEDEERRRHLQALRDQVAVVAEPDPERMMGDTEAWRGRLAQQSGEEFQLHRPLYQLNTYTDSQIVSDPRLRMEQALRAAGLHNTLYAKDILSGVQPPRPPRRDTDSTGFKSSTKTI</sequence>
<feature type="region of interest" description="Disordered" evidence="3">
    <location>
        <begin position="466"/>
        <end position="512"/>
    </location>
</feature>
<feature type="region of interest" description="Disordered" evidence="3">
    <location>
        <begin position="650"/>
        <end position="675"/>
    </location>
</feature>